<reference evidence="1 2" key="1">
    <citation type="submission" date="2020-08" db="EMBL/GenBank/DDBJ databases">
        <title>Genomic Encyclopedia of Type Strains, Phase IV (KMG-IV): sequencing the most valuable type-strain genomes for metagenomic binning, comparative biology and taxonomic classification.</title>
        <authorList>
            <person name="Goeker M."/>
        </authorList>
    </citation>
    <scope>NUCLEOTIDE SEQUENCE [LARGE SCALE GENOMIC DNA]</scope>
    <source>
        <strain evidence="1 2">DSM 14552</strain>
    </source>
</reference>
<evidence type="ECO:0000313" key="1">
    <source>
        <dbReference type="EMBL" id="MBB3862602.1"/>
    </source>
</evidence>
<gene>
    <name evidence="1" type="ORF">GGQ88_003904</name>
</gene>
<sequence length="175" mass="19698">MSRKPYRSSQFTHEDDYRISFPPKLIDVYMCLTLKDISVRYLLDATAHGDAARLSITANAQGFRTDDGSIMSIGWCDIDLITDWHIQHDFEEGDWKPWEAFRNLPQGYIGLLDPLHSPNRGAMDDVTSIGAIVLSDRAIDRITTHTRAQPEAEIKITGQLSEADLVAVTNINLSH</sequence>
<comment type="caution">
    <text evidence="1">The sequence shown here is derived from an EMBL/GenBank/DDBJ whole genome shotgun (WGS) entry which is preliminary data.</text>
</comment>
<dbReference type="Proteomes" id="UP000562395">
    <property type="component" value="Unassembled WGS sequence"/>
</dbReference>
<dbReference type="RefSeq" id="WP_183615072.1">
    <property type="nucleotide sequence ID" value="NZ_JACICY010000017.1"/>
</dbReference>
<keyword evidence="2" id="KW-1185">Reference proteome</keyword>
<name>A0A7W6A175_9SPHN</name>
<dbReference type="AlphaFoldDB" id="A0A7W6A175"/>
<protein>
    <submittedName>
        <fullName evidence="1">Uncharacterized protein</fullName>
    </submittedName>
</protein>
<organism evidence="1 2">
    <name type="scientific">Novosphingobium hassiacum</name>
    <dbReference type="NCBI Taxonomy" id="173676"/>
    <lineage>
        <taxon>Bacteria</taxon>
        <taxon>Pseudomonadati</taxon>
        <taxon>Pseudomonadota</taxon>
        <taxon>Alphaproteobacteria</taxon>
        <taxon>Sphingomonadales</taxon>
        <taxon>Sphingomonadaceae</taxon>
        <taxon>Novosphingobium</taxon>
    </lineage>
</organism>
<evidence type="ECO:0000313" key="2">
    <source>
        <dbReference type="Proteomes" id="UP000562395"/>
    </source>
</evidence>
<proteinExistence type="predicted"/>
<dbReference type="EMBL" id="JACICY010000017">
    <property type="protein sequence ID" value="MBB3862602.1"/>
    <property type="molecule type" value="Genomic_DNA"/>
</dbReference>
<accession>A0A7W6A175</accession>